<dbReference type="SUPFAM" id="SSF81383">
    <property type="entry name" value="F-box domain"/>
    <property type="match status" value="1"/>
</dbReference>
<gene>
    <name evidence="3" type="primary">LOC102720548</name>
</gene>
<protein>
    <recommendedName>
        <fullName evidence="2">At1g61320/AtMIF1 LRR domain-containing protein</fullName>
    </recommendedName>
</protein>
<evidence type="ECO:0000313" key="3">
    <source>
        <dbReference type="EnsemblPlants" id="OB09G22090.1"/>
    </source>
</evidence>
<dbReference type="STRING" id="4533.J3MYY0"/>
<dbReference type="InterPro" id="IPR032675">
    <property type="entry name" value="LRR_dom_sf"/>
</dbReference>
<evidence type="ECO:0000259" key="2">
    <source>
        <dbReference type="Pfam" id="PF23622"/>
    </source>
</evidence>
<name>J3MYY0_ORYBR</name>
<dbReference type="PANTHER" id="PTHR34145:SF38">
    <property type="entry name" value="EXPRESSED PROTEIN"/>
    <property type="match status" value="1"/>
</dbReference>
<dbReference type="SUPFAM" id="SSF52058">
    <property type="entry name" value="L domain-like"/>
    <property type="match status" value="1"/>
</dbReference>
<dbReference type="HOGENOM" id="CLU_010721_4_1_1"/>
<dbReference type="Proteomes" id="UP000006038">
    <property type="component" value="Chromosome 9"/>
</dbReference>
<proteinExistence type="predicted"/>
<reference evidence="3" key="2">
    <citation type="submission" date="2013-04" db="UniProtKB">
        <authorList>
            <consortium name="EnsemblPlants"/>
        </authorList>
    </citation>
    <scope>IDENTIFICATION</scope>
</reference>
<dbReference type="Gene3D" id="3.80.10.10">
    <property type="entry name" value="Ribonuclease Inhibitor"/>
    <property type="match status" value="1"/>
</dbReference>
<keyword evidence="4" id="KW-1185">Reference proteome</keyword>
<sequence>MASAPTTDGPIDSVAKRKGSPCQQDGDFQDDKRPRSSVNLPEGIFWYIHSLMPLRDAARAACVSHSFLRSWRCYPYLLFNEEIVLLDKNTFGNDETTRNLTSKVNHILQNHSGIGVKKLEFVFFSCTSVDFSYLDSWLHKAVTSGIEEVTLMLPTNSNAGYNFPCSVLSDGNGNSIQYIYLSHCAIRPTVDLGCLRTLTNLHLCSVRITGCELECLLSKSPALELLKVMSCKEIVQLKIPCLLKRLHTLYVNGCEMLKVVESYAPNLTTFDFTGHAVQMLGLLQMKNFDMLMQTQIVSTQTVLGKFLSLKHLHISLNKPPNYDYVSLVYFLDAAPSLETFILLTPYIHLPQGHMGYAWTAGDSAQLRQMPEHRHDNLKKFEVSGFCYVKSLVELICHILETTSSLNHVKLDTSYRSGCHASGRCYPYGTEQMREACNAVLAIKTCIIGKVPPKVELDLVQPCSRCRALVQ</sequence>
<dbReference type="OrthoDB" id="613853at2759"/>
<dbReference type="Gramene" id="OB09G22090.1">
    <property type="protein sequence ID" value="OB09G22090.1"/>
    <property type="gene ID" value="OB09G22090"/>
</dbReference>
<dbReference type="GeneID" id="102720548"/>
<organism evidence="3">
    <name type="scientific">Oryza brachyantha</name>
    <name type="common">malo sina</name>
    <dbReference type="NCBI Taxonomy" id="4533"/>
    <lineage>
        <taxon>Eukaryota</taxon>
        <taxon>Viridiplantae</taxon>
        <taxon>Streptophyta</taxon>
        <taxon>Embryophyta</taxon>
        <taxon>Tracheophyta</taxon>
        <taxon>Spermatophyta</taxon>
        <taxon>Magnoliopsida</taxon>
        <taxon>Liliopsida</taxon>
        <taxon>Poales</taxon>
        <taxon>Poaceae</taxon>
        <taxon>BOP clade</taxon>
        <taxon>Oryzoideae</taxon>
        <taxon>Oryzeae</taxon>
        <taxon>Oryzinae</taxon>
        <taxon>Oryza</taxon>
    </lineage>
</organism>
<dbReference type="Pfam" id="PF23622">
    <property type="entry name" value="LRR_At1g61320_AtMIF1"/>
    <property type="match status" value="1"/>
</dbReference>
<evidence type="ECO:0000256" key="1">
    <source>
        <dbReference type="SAM" id="MobiDB-lite"/>
    </source>
</evidence>
<dbReference type="InterPro" id="IPR036047">
    <property type="entry name" value="F-box-like_dom_sf"/>
</dbReference>
<dbReference type="EnsemblPlants" id="OB09G22090.1">
    <property type="protein sequence ID" value="OB09G22090.1"/>
    <property type="gene ID" value="OB09G22090"/>
</dbReference>
<dbReference type="RefSeq" id="XP_006660804.1">
    <property type="nucleotide sequence ID" value="XM_006660741.3"/>
</dbReference>
<dbReference type="InterPro" id="IPR055357">
    <property type="entry name" value="LRR_At1g61320_AtMIF1"/>
</dbReference>
<reference evidence="3" key="1">
    <citation type="journal article" date="2013" name="Nat. Commun.">
        <title>Whole-genome sequencing of Oryza brachyantha reveals mechanisms underlying Oryza genome evolution.</title>
        <authorList>
            <person name="Chen J."/>
            <person name="Huang Q."/>
            <person name="Gao D."/>
            <person name="Wang J."/>
            <person name="Lang Y."/>
            <person name="Liu T."/>
            <person name="Li B."/>
            <person name="Bai Z."/>
            <person name="Luis Goicoechea J."/>
            <person name="Liang C."/>
            <person name="Chen C."/>
            <person name="Zhang W."/>
            <person name="Sun S."/>
            <person name="Liao Y."/>
            <person name="Zhang X."/>
            <person name="Yang L."/>
            <person name="Song C."/>
            <person name="Wang M."/>
            <person name="Shi J."/>
            <person name="Liu G."/>
            <person name="Liu J."/>
            <person name="Zhou H."/>
            <person name="Zhou W."/>
            <person name="Yu Q."/>
            <person name="An N."/>
            <person name="Chen Y."/>
            <person name="Cai Q."/>
            <person name="Wang B."/>
            <person name="Liu B."/>
            <person name="Min J."/>
            <person name="Huang Y."/>
            <person name="Wu H."/>
            <person name="Li Z."/>
            <person name="Zhang Y."/>
            <person name="Yin Y."/>
            <person name="Song W."/>
            <person name="Jiang J."/>
            <person name="Jackson S.A."/>
            <person name="Wing R.A."/>
            <person name="Wang J."/>
            <person name="Chen M."/>
        </authorList>
    </citation>
    <scope>NUCLEOTIDE SEQUENCE [LARGE SCALE GENOMIC DNA]</scope>
    <source>
        <strain evidence="3">cv. IRGC 101232</strain>
    </source>
</reference>
<dbReference type="AlphaFoldDB" id="J3MYY0"/>
<feature type="region of interest" description="Disordered" evidence="1">
    <location>
        <begin position="1"/>
        <end position="35"/>
    </location>
</feature>
<evidence type="ECO:0000313" key="4">
    <source>
        <dbReference type="Proteomes" id="UP000006038"/>
    </source>
</evidence>
<dbReference type="PANTHER" id="PTHR34145">
    <property type="entry name" value="OS02G0105600 PROTEIN"/>
    <property type="match status" value="1"/>
</dbReference>
<accession>J3MYY0</accession>
<feature type="domain" description="At1g61320/AtMIF1 LRR" evidence="2">
    <location>
        <begin position="107"/>
        <end position="301"/>
    </location>
</feature>
<dbReference type="InterPro" id="IPR053772">
    <property type="entry name" value="At1g61320/At1g61330-like"/>
</dbReference>
<dbReference type="KEGG" id="obr:102720548"/>
<dbReference type="OMA" id="WIARCLW"/>